<dbReference type="AlphaFoldDB" id="A0A449IG14"/>
<dbReference type="EMBL" id="CAACYJ010000018">
    <property type="protein sequence ID" value="VFB18427.1"/>
    <property type="molecule type" value="Genomic_DNA"/>
</dbReference>
<reference evidence="3 4" key="1">
    <citation type="submission" date="2019-02" db="EMBL/GenBank/DDBJ databases">
        <authorList>
            <consortium name="Pathogen Informatics"/>
        </authorList>
    </citation>
    <scope>NUCLEOTIDE SEQUENCE [LARGE SCALE GENOMIC DNA]</scope>
    <source>
        <strain evidence="3 4">3012STDY7103891</strain>
    </source>
</reference>
<dbReference type="RefSeq" id="WP_133144015.1">
    <property type="nucleotide sequence ID" value="NZ_CAACYJ010000018.1"/>
</dbReference>
<evidence type="ECO:0000313" key="3">
    <source>
        <dbReference type="EMBL" id="VFB18427.1"/>
    </source>
</evidence>
<gene>
    <name evidence="3" type="ORF">NCTC10754_00975</name>
</gene>
<dbReference type="Pfam" id="PF22879">
    <property type="entry name" value="AIPR_N"/>
    <property type="match status" value="1"/>
</dbReference>
<feature type="domain" description="Abortive phage infection protein C-terminal" evidence="1">
    <location>
        <begin position="238"/>
        <end position="550"/>
    </location>
</feature>
<proteinExistence type="predicted"/>
<dbReference type="Pfam" id="PF10592">
    <property type="entry name" value="AIPR"/>
    <property type="match status" value="1"/>
</dbReference>
<dbReference type="Proteomes" id="UP000330809">
    <property type="component" value="Unassembled WGS sequence"/>
</dbReference>
<name>A0A449IG14_PSEFR</name>
<evidence type="ECO:0000259" key="2">
    <source>
        <dbReference type="Pfam" id="PF22879"/>
    </source>
</evidence>
<sequence length="686" mass="77050">MSEKDGLNSFCEDLIQDILAGTGDSEDGGFKIDQFTRTVADYLIEAGEVEDVNICFYKSRGMQLNGYNVNQDEEGLDIFVALFNQQTPPVTVTKAQCEAAFRQAETCLRKGLTGFHSTLEESSESYDAFQRIHELRGSLASCRIFLLTDGVVNQDTFHPEEGGDISVTLHVWDAARLYRLATSGKKFEPIEIDFPEEFGENIPCLSLADPNSDYKGYLAVIPGEVLAGIYEKYGPRLLERNVRSFLQARGNVNKGIRKTILEEPHRFFAYNNGVSATADDIEFGQDGLSITKIRNLQIVNGGQTTASLYYTAKKDKADLQGIFVQAKISVIPEDQLEHIVPLISRFANSQNKVNDADFYANDPFHVEIEGLSRTVWAPAVDGSSRQSKWFYERARGQYLDAKAREGTPARKRQFDATFPTRQKFTKTDLAKYENTWMQLPHIVSLGGQKNFNDFAIRLKERGRVDVDVRYFEHLIAKVIIFNKADRIVREQSFGGYKANIVTYTIAWISNRTSQRIDLDSIWKNQDISPALHDVIREVSMAVHRVIVSPPNGKNVTEWCKRKECWEKIRDSNVNIGSALGEELIGVSNKPGSSKGNQGVSAPNEHEQQLITSVTDVPADIWFQISKWSKETNNLQPWQRSLAFSIGRLVSTSGNVSIKQAKHGAVILEEVQRLGFKEQKTAGIDDA</sequence>
<organism evidence="3 4">
    <name type="scientific">Pseudomonas fragi</name>
    <dbReference type="NCBI Taxonomy" id="296"/>
    <lineage>
        <taxon>Bacteria</taxon>
        <taxon>Pseudomonadati</taxon>
        <taxon>Pseudomonadota</taxon>
        <taxon>Gammaproteobacteria</taxon>
        <taxon>Pseudomonadales</taxon>
        <taxon>Pseudomonadaceae</taxon>
        <taxon>Pseudomonas</taxon>
    </lineage>
</organism>
<dbReference type="InterPro" id="IPR018891">
    <property type="entry name" value="AIPR_C"/>
</dbReference>
<accession>A0A449IG14</accession>
<evidence type="ECO:0000313" key="4">
    <source>
        <dbReference type="Proteomes" id="UP000330809"/>
    </source>
</evidence>
<protein>
    <submittedName>
        <fullName evidence="3">AIPR protein</fullName>
    </submittedName>
</protein>
<feature type="domain" description="Abortive infection phage resistance protein N-terminal" evidence="2">
    <location>
        <begin position="35"/>
        <end position="179"/>
    </location>
</feature>
<evidence type="ECO:0000259" key="1">
    <source>
        <dbReference type="Pfam" id="PF10592"/>
    </source>
</evidence>
<dbReference type="InterPro" id="IPR055101">
    <property type="entry name" value="AIPR_N"/>
</dbReference>